<name>A0A427A3U9_ENSVE</name>
<evidence type="ECO:0000256" key="1">
    <source>
        <dbReference type="ARBA" id="ARBA00023012"/>
    </source>
</evidence>
<comment type="caution">
    <text evidence="4">The sequence shown here is derived from an EMBL/GenBank/DDBJ whole genome shotgun (WGS) entry which is preliminary data.</text>
</comment>
<dbReference type="Pfam" id="PF00072">
    <property type="entry name" value="Response_reg"/>
    <property type="match status" value="1"/>
</dbReference>
<dbReference type="GO" id="GO:0009736">
    <property type="term" value="P:cytokinin-activated signaling pathway"/>
    <property type="evidence" value="ECO:0007669"/>
    <property type="project" value="InterPro"/>
</dbReference>
<protein>
    <recommendedName>
        <fullName evidence="3">Response regulatory domain-containing protein</fullName>
    </recommendedName>
</protein>
<proteinExistence type="predicted"/>
<evidence type="ECO:0000313" key="5">
    <source>
        <dbReference type="Proteomes" id="UP000287651"/>
    </source>
</evidence>
<keyword evidence="1" id="KW-0902">Two-component regulatory system</keyword>
<evidence type="ECO:0000259" key="3">
    <source>
        <dbReference type="PROSITE" id="PS50110"/>
    </source>
</evidence>
<dbReference type="SUPFAM" id="SSF52172">
    <property type="entry name" value="CheY-like"/>
    <property type="match status" value="1"/>
</dbReference>
<evidence type="ECO:0000256" key="2">
    <source>
        <dbReference type="PROSITE-ProRule" id="PRU00169"/>
    </source>
</evidence>
<accession>A0A427A3U9</accession>
<dbReference type="GO" id="GO:0000160">
    <property type="term" value="P:phosphorelay signal transduction system"/>
    <property type="evidence" value="ECO:0007669"/>
    <property type="project" value="UniProtKB-KW"/>
</dbReference>
<keyword evidence="2" id="KW-0597">Phosphoprotein</keyword>
<sequence length="150" mass="17148">MHYCSMTVEERKGHLMRDEGGQNDQFPVGMRVLAVDDDPTCLRVLEALLLRCRYHGLHPSLNVLRHCLLHHKKLAESFDLLKEGFNVDAFVPVTTTNQATVALKLLRENRDKFDLVISDVHMPDMDGFKLLELVGLEMDLPVISKPRMLI</sequence>
<feature type="modified residue" description="4-aspartylphosphate" evidence="2">
    <location>
        <position position="119"/>
    </location>
</feature>
<evidence type="ECO:0000313" key="4">
    <source>
        <dbReference type="EMBL" id="RRT70937.1"/>
    </source>
</evidence>
<dbReference type="EMBL" id="AMZH03003859">
    <property type="protein sequence ID" value="RRT70937.1"/>
    <property type="molecule type" value="Genomic_DNA"/>
</dbReference>
<dbReference type="PANTHER" id="PTHR43874">
    <property type="entry name" value="TWO-COMPONENT RESPONSE REGULATOR"/>
    <property type="match status" value="1"/>
</dbReference>
<dbReference type="PANTHER" id="PTHR43874:SF205">
    <property type="entry name" value="TWO-COMPONENT RESPONSE REGULATOR ORR23"/>
    <property type="match status" value="1"/>
</dbReference>
<dbReference type="Gene3D" id="3.40.50.2300">
    <property type="match status" value="1"/>
</dbReference>
<dbReference type="InterPro" id="IPR045279">
    <property type="entry name" value="ARR-like"/>
</dbReference>
<dbReference type="Proteomes" id="UP000287651">
    <property type="component" value="Unassembled WGS sequence"/>
</dbReference>
<dbReference type="AlphaFoldDB" id="A0A427A3U9"/>
<gene>
    <name evidence="4" type="ORF">B296_00036036</name>
</gene>
<feature type="domain" description="Response regulatory" evidence="3">
    <location>
        <begin position="31"/>
        <end position="150"/>
    </location>
</feature>
<organism evidence="4 5">
    <name type="scientific">Ensete ventricosum</name>
    <name type="common">Abyssinian banana</name>
    <name type="synonym">Musa ensete</name>
    <dbReference type="NCBI Taxonomy" id="4639"/>
    <lineage>
        <taxon>Eukaryota</taxon>
        <taxon>Viridiplantae</taxon>
        <taxon>Streptophyta</taxon>
        <taxon>Embryophyta</taxon>
        <taxon>Tracheophyta</taxon>
        <taxon>Spermatophyta</taxon>
        <taxon>Magnoliopsida</taxon>
        <taxon>Liliopsida</taxon>
        <taxon>Zingiberales</taxon>
        <taxon>Musaceae</taxon>
        <taxon>Ensete</taxon>
    </lineage>
</organism>
<dbReference type="InterPro" id="IPR011006">
    <property type="entry name" value="CheY-like_superfamily"/>
</dbReference>
<dbReference type="InterPro" id="IPR001789">
    <property type="entry name" value="Sig_transdc_resp-reg_receiver"/>
</dbReference>
<reference evidence="4 5" key="1">
    <citation type="journal article" date="2014" name="Agronomy (Basel)">
        <title>A Draft Genome Sequence for Ensete ventricosum, the Drought-Tolerant Tree Against Hunger.</title>
        <authorList>
            <person name="Harrison J."/>
            <person name="Moore K.A."/>
            <person name="Paszkiewicz K."/>
            <person name="Jones T."/>
            <person name="Grant M."/>
            <person name="Ambacheew D."/>
            <person name="Muzemil S."/>
            <person name="Studholme D.J."/>
        </authorList>
    </citation>
    <scope>NUCLEOTIDE SEQUENCE [LARGE SCALE GENOMIC DNA]</scope>
</reference>
<dbReference type="PROSITE" id="PS50110">
    <property type="entry name" value="RESPONSE_REGULATORY"/>
    <property type="match status" value="1"/>
</dbReference>